<evidence type="ECO:0000256" key="1">
    <source>
        <dbReference type="SAM" id="MobiDB-lite"/>
    </source>
</evidence>
<proteinExistence type="predicted"/>
<sequence length="99" mass="11249">MLSTISSYYKIKKQDSVLPIRCNEKQNGKSTKCELSPCQQKGVSKQDGIVEVPEETDCSGITSVKKKISFLSLITISRSRRRDDKKRTGRKPLKEKTTR</sequence>
<evidence type="ECO:0000313" key="2">
    <source>
        <dbReference type="EMBL" id="KRX40405.1"/>
    </source>
</evidence>
<reference evidence="2 3" key="1">
    <citation type="submission" date="2015-01" db="EMBL/GenBank/DDBJ databases">
        <title>Evolution of Trichinella species and genotypes.</title>
        <authorList>
            <person name="Korhonen P.K."/>
            <person name="Edoardo P."/>
            <person name="Giuseppe L.R."/>
            <person name="Gasser R.B."/>
        </authorList>
    </citation>
    <scope>NUCLEOTIDE SEQUENCE [LARGE SCALE GENOMIC DNA]</scope>
    <source>
        <strain evidence="2">ISS417</strain>
    </source>
</reference>
<feature type="region of interest" description="Disordered" evidence="1">
    <location>
        <begin position="79"/>
        <end position="99"/>
    </location>
</feature>
<dbReference type="EMBL" id="JYDJ01000201">
    <property type="protein sequence ID" value="KRX40405.1"/>
    <property type="molecule type" value="Genomic_DNA"/>
</dbReference>
<dbReference type="AlphaFoldDB" id="A0A0V0TN07"/>
<feature type="compositionally biased region" description="Basic and acidic residues" evidence="1">
    <location>
        <begin position="81"/>
        <end position="99"/>
    </location>
</feature>
<comment type="caution">
    <text evidence="2">The sequence shown here is derived from an EMBL/GenBank/DDBJ whole genome shotgun (WGS) entry which is preliminary data.</text>
</comment>
<protein>
    <submittedName>
        <fullName evidence="2">Uncharacterized protein</fullName>
    </submittedName>
</protein>
<keyword evidence="3" id="KW-1185">Reference proteome</keyword>
<dbReference type="Proteomes" id="UP000055048">
    <property type="component" value="Unassembled WGS sequence"/>
</dbReference>
<accession>A0A0V0TN07</accession>
<name>A0A0V0TN07_9BILA</name>
<evidence type="ECO:0000313" key="3">
    <source>
        <dbReference type="Proteomes" id="UP000055048"/>
    </source>
</evidence>
<gene>
    <name evidence="2" type="ORF">T05_4612</name>
</gene>
<organism evidence="2 3">
    <name type="scientific">Trichinella murrelli</name>
    <dbReference type="NCBI Taxonomy" id="144512"/>
    <lineage>
        <taxon>Eukaryota</taxon>
        <taxon>Metazoa</taxon>
        <taxon>Ecdysozoa</taxon>
        <taxon>Nematoda</taxon>
        <taxon>Enoplea</taxon>
        <taxon>Dorylaimia</taxon>
        <taxon>Trichinellida</taxon>
        <taxon>Trichinellidae</taxon>
        <taxon>Trichinella</taxon>
    </lineage>
</organism>